<evidence type="ECO:0000313" key="2">
    <source>
        <dbReference type="EMBL" id="MQL79773.1"/>
    </source>
</evidence>
<name>A0A843UEZ6_COLES</name>
<comment type="caution">
    <text evidence="2">The sequence shown here is derived from an EMBL/GenBank/DDBJ whole genome shotgun (WGS) entry which is preliminary data.</text>
</comment>
<keyword evidence="3" id="KW-1185">Reference proteome</keyword>
<sequence>MAEAGRGNAVAEVGSDNKTNLLMKCLHGFIYLTKCLTEDDELIVNMFEKLEPMVIEAIRDGLCTGYAHSACLLRRASNHTREQGQKGPKSNVPRVAGLAAKGKHGVPLFWEPGVLLHRAAQGNGNRTGEERTEALVGGAEPAH</sequence>
<evidence type="ECO:0000256" key="1">
    <source>
        <dbReference type="SAM" id="MobiDB-lite"/>
    </source>
</evidence>
<dbReference type="EMBL" id="NMUH01000474">
    <property type="protein sequence ID" value="MQL79773.1"/>
    <property type="molecule type" value="Genomic_DNA"/>
</dbReference>
<organism evidence="2 3">
    <name type="scientific">Colocasia esculenta</name>
    <name type="common">Wild taro</name>
    <name type="synonym">Arum esculentum</name>
    <dbReference type="NCBI Taxonomy" id="4460"/>
    <lineage>
        <taxon>Eukaryota</taxon>
        <taxon>Viridiplantae</taxon>
        <taxon>Streptophyta</taxon>
        <taxon>Embryophyta</taxon>
        <taxon>Tracheophyta</taxon>
        <taxon>Spermatophyta</taxon>
        <taxon>Magnoliopsida</taxon>
        <taxon>Liliopsida</taxon>
        <taxon>Araceae</taxon>
        <taxon>Aroideae</taxon>
        <taxon>Colocasieae</taxon>
        <taxon>Colocasia</taxon>
    </lineage>
</organism>
<feature type="region of interest" description="Disordered" evidence="1">
    <location>
        <begin position="120"/>
        <end position="143"/>
    </location>
</feature>
<accession>A0A843UEZ6</accession>
<gene>
    <name evidence="2" type="ORF">Taro_012206</name>
</gene>
<dbReference type="Proteomes" id="UP000652761">
    <property type="component" value="Unassembled WGS sequence"/>
</dbReference>
<dbReference type="AlphaFoldDB" id="A0A843UEZ6"/>
<protein>
    <submittedName>
        <fullName evidence="2">Uncharacterized protein</fullName>
    </submittedName>
</protein>
<reference evidence="2" key="1">
    <citation type="submission" date="2017-07" db="EMBL/GenBank/DDBJ databases">
        <title>Taro Niue Genome Assembly and Annotation.</title>
        <authorList>
            <person name="Atibalentja N."/>
            <person name="Keating K."/>
            <person name="Fields C.J."/>
        </authorList>
    </citation>
    <scope>NUCLEOTIDE SEQUENCE</scope>
    <source>
        <strain evidence="2">Niue_2</strain>
        <tissue evidence="2">Leaf</tissue>
    </source>
</reference>
<evidence type="ECO:0000313" key="3">
    <source>
        <dbReference type="Proteomes" id="UP000652761"/>
    </source>
</evidence>
<proteinExistence type="predicted"/>